<accession>A0ABU6QEK6</accession>
<evidence type="ECO:0000313" key="2">
    <source>
        <dbReference type="EMBL" id="MED6110294.1"/>
    </source>
</evidence>
<feature type="non-terminal residue" evidence="2">
    <location>
        <position position="103"/>
    </location>
</feature>
<protein>
    <recommendedName>
        <fullName evidence="1">RNase H type-1 domain-containing protein</fullName>
    </recommendedName>
</protein>
<evidence type="ECO:0000259" key="1">
    <source>
        <dbReference type="Pfam" id="PF13456"/>
    </source>
</evidence>
<proteinExistence type="predicted"/>
<dbReference type="Proteomes" id="UP001341840">
    <property type="component" value="Unassembled WGS sequence"/>
</dbReference>
<name>A0ABU6QEK6_9FABA</name>
<dbReference type="Pfam" id="PF13456">
    <property type="entry name" value="RVT_3"/>
    <property type="match status" value="1"/>
</dbReference>
<comment type="caution">
    <text evidence="2">The sequence shown here is derived from an EMBL/GenBank/DDBJ whole genome shotgun (WGS) entry which is preliminary data.</text>
</comment>
<keyword evidence="3" id="KW-1185">Reference proteome</keyword>
<dbReference type="EMBL" id="JASCZI010000231">
    <property type="protein sequence ID" value="MED6110294.1"/>
    <property type="molecule type" value="Genomic_DNA"/>
</dbReference>
<organism evidence="2 3">
    <name type="scientific">Stylosanthes scabra</name>
    <dbReference type="NCBI Taxonomy" id="79078"/>
    <lineage>
        <taxon>Eukaryota</taxon>
        <taxon>Viridiplantae</taxon>
        <taxon>Streptophyta</taxon>
        <taxon>Embryophyta</taxon>
        <taxon>Tracheophyta</taxon>
        <taxon>Spermatophyta</taxon>
        <taxon>Magnoliopsida</taxon>
        <taxon>eudicotyledons</taxon>
        <taxon>Gunneridae</taxon>
        <taxon>Pentapetalae</taxon>
        <taxon>rosids</taxon>
        <taxon>fabids</taxon>
        <taxon>Fabales</taxon>
        <taxon>Fabaceae</taxon>
        <taxon>Papilionoideae</taxon>
        <taxon>50 kb inversion clade</taxon>
        <taxon>dalbergioids sensu lato</taxon>
        <taxon>Dalbergieae</taxon>
        <taxon>Pterocarpus clade</taxon>
        <taxon>Stylosanthes</taxon>
    </lineage>
</organism>
<dbReference type="InterPro" id="IPR002156">
    <property type="entry name" value="RNaseH_domain"/>
</dbReference>
<feature type="domain" description="RNase H type-1" evidence="1">
    <location>
        <begin position="23"/>
        <end position="93"/>
    </location>
</feature>
<sequence>MKIGNADVLVLFRYQVFLRESFLRLAWEAGFKEVYCETDCHEAYVLLKDSNIPFCSQESVFISKIQHILLWPWRIELNLIQRTANVADAMTKHATIHGMYYAK</sequence>
<gene>
    <name evidence="2" type="ORF">PIB30_041567</name>
</gene>
<evidence type="ECO:0000313" key="3">
    <source>
        <dbReference type="Proteomes" id="UP001341840"/>
    </source>
</evidence>
<reference evidence="2 3" key="1">
    <citation type="journal article" date="2023" name="Plants (Basel)">
        <title>Bridging the Gap: Combining Genomics and Transcriptomics Approaches to Understand Stylosanthes scabra, an Orphan Legume from the Brazilian Caatinga.</title>
        <authorList>
            <person name="Ferreira-Neto J.R.C."/>
            <person name="da Silva M.D."/>
            <person name="Binneck E."/>
            <person name="de Melo N.F."/>
            <person name="da Silva R.H."/>
            <person name="de Melo A.L.T.M."/>
            <person name="Pandolfi V."/>
            <person name="Bustamante F.O."/>
            <person name="Brasileiro-Vidal A.C."/>
            <person name="Benko-Iseppon A.M."/>
        </authorList>
    </citation>
    <scope>NUCLEOTIDE SEQUENCE [LARGE SCALE GENOMIC DNA]</scope>
    <source>
        <tissue evidence="2">Leaves</tissue>
    </source>
</reference>